<protein>
    <submittedName>
        <fullName evidence="1">Uncharacterized protein</fullName>
    </submittedName>
</protein>
<comment type="caution">
    <text evidence="1">The sequence shown here is derived from an EMBL/GenBank/DDBJ whole genome shotgun (WGS) entry which is preliminary data.</text>
</comment>
<proteinExistence type="predicted"/>
<reference evidence="1" key="1">
    <citation type="journal article" date="2015" name="Nature">
        <title>Complex archaea that bridge the gap between prokaryotes and eukaryotes.</title>
        <authorList>
            <person name="Spang A."/>
            <person name="Saw J.H."/>
            <person name="Jorgensen S.L."/>
            <person name="Zaremba-Niedzwiedzka K."/>
            <person name="Martijn J."/>
            <person name="Lind A.E."/>
            <person name="van Eijk R."/>
            <person name="Schleper C."/>
            <person name="Guy L."/>
            <person name="Ettema T.J."/>
        </authorList>
    </citation>
    <scope>NUCLEOTIDE SEQUENCE</scope>
</reference>
<organism evidence="1">
    <name type="scientific">marine sediment metagenome</name>
    <dbReference type="NCBI Taxonomy" id="412755"/>
    <lineage>
        <taxon>unclassified sequences</taxon>
        <taxon>metagenomes</taxon>
        <taxon>ecological metagenomes</taxon>
    </lineage>
</organism>
<dbReference type="EMBL" id="LAZR01011511">
    <property type="protein sequence ID" value="KKM61284.1"/>
    <property type="molecule type" value="Genomic_DNA"/>
</dbReference>
<sequence length="75" mass="8225">MDKEILDMIKAKLLEVKITIESAIDELDVDSTESLKTGKVMCEDFDDSDLTNIQASVDNGASQLQDLSAEIASYL</sequence>
<gene>
    <name evidence="1" type="ORF">LCGC14_1533270</name>
</gene>
<accession>A0A0F9IVD6</accession>
<name>A0A0F9IVD6_9ZZZZ</name>
<dbReference type="AlphaFoldDB" id="A0A0F9IVD6"/>
<evidence type="ECO:0000313" key="1">
    <source>
        <dbReference type="EMBL" id="KKM61284.1"/>
    </source>
</evidence>